<reference evidence="3 4" key="1">
    <citation type="submission" date="2020-05" db="EMBL/GenBank/DDBJ databases">
        <title>Complete closed genome sequence of Defluviicoccus vanus.</title>
        <authorList>
            <person name="Bessarab I."/>
            <person name="Arumugam K."/>
            <person name="Maszenan A.M."/>
            <person name="Seviour R.J."/>
            <person name="Williams R.B."/>
        </authorList>
    </citation>
    <scope>NUCLEOTIDE SEQUENCE [LARGE SCALE GENOMIC DNA]</scope>
    <source>
        <strain evidence="3 4">Ben 114</strain>
    </source>
</reference>
<dbReference type="GO" id="GO:0004519">
    <property type="term" value="F:endonuclease activity"/>
    <property type="evidence" value="ECO:0007669"/>
    <property type="project" value="UniProtKB-KW"/>
</dbReference>
<evidence type="ECO:0000259" key="2">
    <source>
        <dbReference type="Pfam" id="PF03372"/>
    </source>
</evidence>
<keyword evidence="4" id="KW-1185">Reference proteome</keyword>
<dbReference type="KEGG" id="dvn:HQ394_16410"/>
<dbReference type="Pfam" id="PF03372">
    <property type="entry name" value="Exo_endo_phos"/>
    <property type="match status" value="1"/>
</dbReference>
<keyword evidence="3" id="KW-0269">Exonuclease</keyword>
<protein>
    <submittedName>
        <fullName evidence="3">Endonuclease/exonuclease/phosphatase family protein</fullName>
    </submittedName>
</protein>
<keyword evidence="3" id="KW-0378">Hydrolase</keyword>
<gene>
    <name evidence="3" type="ORF">HQ394_16410</name>
</gene>
<dbReference type="InterPro" id="IPR036691">
    <property type="entry name" value="Endo/exonu/phosph_ase_sf"/>
</dbReference>
<keyword evidence="3" id="KW-0540">Nuclease</keyword>
<feature type="region of interest" description="Disordered" evidence="1">
    <location>
        <begin position="207"/>
        <end position="227"/>
    </location>
</feature>
<dbReference type="Gene3D" id="3.60.10.10">
    <property type="entry name" value="Endonuclease/exonuclease/phosphatase"/>
    <property type="match status" value="1"/>
</dbReference>
<evidence type="ECO:0000313" key="3">
    <source>
        <dbReference type="EMBL" id="QNT70620.1"/>
    </source>
</evidence>
<name>A0A7H1N4I4_9PROT</name>
<dbReference type="Proteomes" id="UP000516369">
    <property type="component" value="Chromosome"/>
</dbReference>
<evidence type="ECO:0000256" key="1">
    <source>
        <dbReference type="SAM" id="MobiDB-lite"/>
    </source>
</evidence>
<feature type="domain" description="Endonuclease/exonuclease/phosphatase" evidence="2">
    <location>
        <begin position="2"/>
        <end position="185"/>
    </location>
</feature>
<dbReference type="GO" id="GO:0004527">
    <property type="term" value="F:exonuclease activity"/>
    <property type="evidence" value="ECO:0007669"/>
    <property type="project" value="UniProtKB-KW"/>
</dbReference>
<dbReference type="EMBL" id="CP053923">
    <property type="protein sequence ID" value="QNT70620.1"/>
    <property type="molecule type" value="Genomic_DNA"/>
</dbReference>
<accession>A0A7H1N4I4</accession>
<dbReference type="SUPFAM" id="SSF56219">
    <property type="entry name" value="DNase I-like"/>
    <property type="match status" value="1"/>
</dbReference>
<keyword evidence="3" id="KW-0255">Endonuclease</keyword>
<organism evidence="3 4">
    <name type="scientific">Defluviicoccus vanus</name>
    <dbReference type="NCBI Taxonomy" id="111831"/>
    <lineage>
        <taxon>Bacteria</taxon>
        <taxon>Pseudomonadati</taxon>
        <taxon>Pseudomonadota</taxon>
        <taxon>Alphaproteobacteria</taxon>
        <taxon>Rhodospirillales</taxon>
        <taxon>Rhodospirillaceae</taxon>
        <taxon>Defluviicoccus</taxon>
    </lineage>
</organism>
<evidence type="ECO:0000313" key="4">
    <source>
        <dbReference type="Proteomes" id="UP000516369"/>
    </source>
</evidence>
<proteinExistence type="predicted"/>
<sequence length="247" mass="26065">MVVLQEVPPIDKLLPKLGEAYPFSSRISSAGPRVQGVVEACQGMVLLSTFPIITATKFQPVATAWPALLASLQIDDATRVSLAVVHAADPIRADGLAARDAFLHYLAEHLDTIHSPLIVLGDFNASPFTPAFREFQARTGLQLSPWNPATYPAGMRTLGISIDHVLVRDATLLRLEPLSSVGSDHRPLRALISVPVMGSAIPAGLAEDGKTGRTLPHRNSGEAGGGANTANIKRVAALSPVSALLLP</sequence>
<dbReference type="InterPro" id="IPR005135">
    <property type="entry name" value="Endo/exonuclease/phosphatase"/>
</dbReference>
<dbReference type="AlphaFoldDB" id="A0A7H1N4I4"/>